<feature type="compositionally biased region" description="Polar residues" evidence="3">
    <location>
        <begin position="142"/>
        <end position="152"/>
    </location>
</feature>
<keyword evidence="1" id="KW-0862">Zinc</keyword>
<feature type="domain" description="CCHC-type" evidence="5">
    <location>
        <begin position="448"/>
        <end position="464"/>
    </location>
</feature>
<feature type="region of interest" description="Disordered" evidence="3">
    <location>
        <begin position="996"/>
        <end position="1038"/>
    </location>
</feature>
<evidence type="ECO:0000313" key="7">
    <source>
        <dbReference type="Proteomes" id="UP000186817"/>
    </source>
</evidence>
<dbReference type="GO" id="GO:0003676">
    <property type="term" value="F:nucleic acid binding"/>
    <property type="evidence" value="ECO:0007669"/>
    <property type="project" value="InterPro"/>
</dbReference>
<accession>A0A1Q9BZ40</accession>
<organism evidence="6 7">
    <name type="scientific">Symbiodinium microadriaticum</name>
    <name type="common">Dinoflagellate</name>
    <name type="synonym">Zooxanthella microadriatica</name>
    <dbReference type="NCBI Taxonomy" id="2951"/>
    <lineage>
        <taxon>Eukaryota</taxon>
        <taxon>Sar</taxon>
        <taxon>Alveolata</taxon>
        <taxon>Dinophyceae</taxon>
        <taxon>Suessiales</taxon>
        <taxon>Symbiodiniaceae</taxon>
        <taxon>Symbiodinium</taxon>
    </lineage>
</organism>
<protein>
    <recommendedName>
        <fullName evidence="8">Retrovirus-related Pol polyprotein from transposon TNT 1-94</fullName>
    </recommendedName>
</protein>
<dbReference type="AlphaFoldDB" id="A0A1Q9BZ40"/>
<keyword evidence="2" id="KW-0175">Coiled coil</keyword>
<feature type="coiled-coil region" evidence="2">
    <location>
        <begin position="176"/>
        <end position="210"/>
    </location>
</feature>
<dbReference type="Proteomes" id="UP000186817">
    <property type="component" value="Unassembled WGS sequence"/>
</dbReference>
<dbReference type="PROSITE" id="PS50103">
    <property type="entry name" value="ZF_C3H1"/>
    <property type="match status" value="1"/>
</dbReference>
<proteinExistence type="predicted"/>
<dbReference type="OrthoDB" id="430358at2759"/>
<keyword evidence="1" id="KW-0479">Metal-binding</keyword>
<evidence type="ECO:0000313" key="6">
    <source>
        <dbReference type="EMBL" id="OLP75941.1"/>
    </source>
</evidence>
<gene>
    <name evidence="6" type="ORF">AK812_SmicGene44191</name>
</gene>
<dbReference type="PROSITE" id="PS50158">
    <property type="entry name" value="ZF_CCHC"/>
    <property type="match status" value="1"/>
</dbReference>
<dbReference type="EMBL" id="LSRX01002201">
    <property type="protein sequence ID" value="OLP75941.1"/>
    <property type="molecule type" value="Genomic_DNA"/>
</dbReference>
<dbReference type="SMART" id="SM00343">
    <property type="entry name" value="ZnF_C2HC"/>
    <property type="match status" value="1"/>
</dbReference>
<feature type="compositionally biased region" description="Low complexity" evidence="3">
    <location>
        <begin position="486"/>
        <end position="502"/>
    </location>
</feature>
<dbReference type="InterPro" id="IPR001878">
    <property type="entry name" value="Znf_CCHC"/>
</dbReference>
<dbReference type="GO" id="GO:0008270">
    <property type="term" value="F:zinc ion binding"/>
    <property type="evidence" value="ECO:0007669"/>
    <property type="project" value="UniProtKB-KW"/>
</dbReference>
<evidence type="ECO:0000256" key="1">
    <source>
        <dbReference type="PROSITE-ProRule" id="PRU00723"/>
    </source>
</evidence>
<feature type="domain" description="C3H1-type" evidence="4">
    <location>
        <begin position="411"/>
        <end position="439"/>
    </location>
</feature>
<evidence type="ECO:0000259" key="5">
    <source>
        <dbReference type="PROSITE" id="PS50158"/>
    </source>
</evidence>
<feature type="compositionally biased region" description="Acidic residues" evidence="3">
    <location>
        <begin position="1000"/>
        <end position="1022"/>
    </location>
</feature>
<feature type="region of interest" description="Disordered" evidence="3">
    <location>
        <begin position="1"/>
        <end position="47"/>
    </location>
</feature>
<feature type="zinc finger region" description="C3H1-type" evidence="1">
    <location>
        <begin position="411"/>
        <end position="439"/>
    </location>
</feature>
<evidence type="ECO:0008006" key="8">
    <source>
        <dbReference type="Google" id="ProtNLM"/>
    </source>
</evidence>
<feature type="region of interest" description="Disordered" evidence="3">
    <location>
        <begin position="390"/>
        <end position="420"/>
    </location>
</feature>
<reference evidence="6 7" key="1">
    <citation type="submission" date="2016-02" db="EMBL/GenBank/DDBJ databases">
        <title>Genome analysis of coral dinoflagellate symbionts highlights evolutionary adaptations to a symbiotic lifestyle.</title>
        <authorList>
            <person name="Aranda M."/>
            <person name="Li Y."/>
            <person name="Liew Y.J."/>
            <person name="Baumgarten S."/>
            <person name="Simakov O."/>
            <person name="Wilson M."/>
            <person name="Piel J."/>
            <person name="Ashoor H."/>
            <person name="Bougouffa S."/>
            <person name="Bajic V.B."/>
            <person name="Ryu T."/>
            <person name="Ravasi T."/>
            <person name="Bayer T."/>
            <person name="Micklem G."/>
            <person name="Kim H."/>
            <person name="Bhak J."/>
            <person name="Lajeunesse T.C."/>
            <person name="Voolstra C.R."/>
        </authorList>
    </citation>
    <scope>NUCLEOTIDE SEQUENCE [LARGE SCALE GENOMIC DNA]</scope>
    <source>
        <strain evidence="6 7">CCMP2467</strain>
    </source>
</reference>
<evidence type="ECO:0000256" key="2">
    <source>
        <dbReference type="SAM" id="Coils"/>
    </source>
</evidence>
<keyword evidence="1" id="KW-0863">Zinc-finger</keyword>
<sequence length="1152" mass="128455">MAAEGGLPASSISAPSTEEPQRPVLPGSITGGQGATMALGAAEAQRGVSPAVQATFSAGISGEQSHLFAPSPLPGGSPQDGIGAMTSRTQTWMSRLGDLFQQRRVEVHTAWTQSPTSNRRMDNPWVDQQPFTAPPERDLQREQNQTPPSTDSAPIPYELVQAEVSKQLEGAMSEVYKTMTHRLEVEKQRAEEAEQRAQQLRLQLEYMEQQAQGITQVKLELYLDARDRATAMMLTAIPNVLKEEVIAAGGVNTLNLMAKLFSTYQPGNRQEKALVLANLEKPNECYDAASAVEALRKWALWRRRAEAIGISEPDSSVLLQGLDRICNTVVKADAELAFRVSLIRSTLQVDVCPTQEAVTKFFQHLQAELEQQARLGVVKGAELQPRLKALGTSGDINTTAPPPPPSSTTPPKQPNQCKFFMGEKGCKRGKECRFPHGWNSFDKAERSRRCLICGAVGHKSRECKAPGGGQHVKPKDGPRTTAPKESAASPSSAPSSTSSSPSRRVGFENVNEAAMKVMSVLGEMKRIQPFQPLVDAVDKWAQRWTSGSTARKALMDSGATHPLRQPRSEKEWLDAISVNVALAGDAKTTMKQTTSGTLLSGDELTQVIVPLGRVIDKLGYSMRWNSSECYLERGPNERIPLSVVRGCPEVSESTAHQLIKELEQQEVPRLREATMESVKILRDVEVSWWSCMVDYVVNGDVQAGKEGLRYPNDGGWQSMKDAGMNRRTRKRLMQASTWIVRWDPPGFARKADVLQKVGRMSEVAYVNVGSLMALSNWGATWRVLLWAATQGRIGAVLTRDLAASTLEHEQHRYHRARVHFLHSLAAAGLTYKGCALPRLLIEKRRGAQMDSLDWMCDGKTQRYVEEMGLPEPMYAEDEAVIVVSGLTGIVYNKGFGRVRLARMSQDAAWRLHVMRNHQPFRRDCALCVRNAATGRQHRATMHPSGYCLSVDVAGPLKGYGRSPDGKFFRYFVIGAFRIPLLDGGVGKDGYVHGYEVPPETPDDAEEVLSEEEAEEDELEEEYAGPSRADTEKEKEEWRKLKESFRETTSTGSEPAENGVAEAGVRFLKRSHQWYWLTVTTHLLYHLRLWLRQKHLNTQQVIDLELNRHRRLVWVVEGHQGLEYLMKQLNTQEIDIELNRHRRLVWVPTKVLM</sequence>
<evidence type="ECO:0000259" key="4">
    <source>
        <dbReference type="PROSITE" id="PS50103"/>
    </source>
</evidence>
<feature type="region of interest" description="Disordered" evidence="3">
    <location>
        <begin position="461"/>
        <end position="505"/>
    </location>
</feature>
<evidence type="ECO:0000256" key="3">
    <source>
        <dbReference type="SAM" id="MobiDB-lite"/>
    </source>
</evidence>
<keyword evidence="7" id="KW-1185">Reference proteome</keyword>
<feature type="region of interest" description="Disordered" evidence="3">
    <location>
        <begin position="111"/>
        <end position="156"/>
    </location>
</feature>
<name>A0A1Q9BZ40_SYMMI</name>
<feature type="compositionally biased region" description="Pro residues" evidence="3">
    <location>
        <begin position="400"/>
        <end position="413"/>
    </location>
</feature>
<comment type="caution">
    <text evidence="6">The sequence shown here is derived from an EMBL/GenBank/DDBJ whole genome shotgun (WGS) entry which is preliminary data.</text>
</comment>
<feature type="compositionally biased region" description="Basic and acidic residues" evidence="3">
    <location>
        <begin position="1028"/>
        <end position="1038"/>
    </location>
</feature>
<dbReference type="InterPro" id="IPR000571">
    <property type="entry name" value="Znf_CCCH"/>
</dbReference>